<dbReference type="SUPFAM" id="SSF54675">
    <property type="entry name" value="Nicotinate/Quinolinate PRTase N-terminal domain-like"/>
    <property type="match status" value="1"/>
</dbReference>
<dbReference type="PANTHER" id="PTHR32179:SF3">
    <property type="entry name" value="NICOTINATE-NUCLEOTIDE PYROPHOSPHORYLASE [CARBOXYLATING]"/>
    <property type="match status" value="1"/>
</dbReference>
<dbReference type="Pfam" id="PF02749">
    <property type="entry name" value="QRPTase_N"/>
    <property type="match status" value="1"/>
</dbReference>
<evidence type="ECO:0000256" key="10">
    <source>
        <dbReference type="ARBA" id="ARBA00047445"/>
    </source>
</evidence>
<evidence type="ECO:0000256" key="5">
    <source>
        <dbReference type="ARBA" id="ARBA00020990"/>
    </source>
</evidence>
<evidence type="ECO:0000256" key="9">
    <source>
        <dbReference type="ARBA" id="ARBA00033102"/>
    </source>
</evidence>
<evidence type="ECO:0000256" key="8">
    <source>
        <dbReference type="ARBA" id="ARBA00022679"/>
    </source>
</evidence>
<dbReference type="EC" id="2.4.2.19" evidence="4"/>
<dbReference type="UniPathway" id="UPA00253">
    <property type="reaction ID" value="UER00331"/>
</dbReference>
<dbReference type="InterPro" id="IPR022412">
    <property type="entry name" value="Quinolinate_PRibosylTrfase_N"/>
</dbReference>
<evidence type="ECO:0000313" key="14">
    <source>
        <dbReference type="EMBL" id="NEC91325.1"/>
    </source>
</evidence>
<dbReference type="InterPro" id="IPR013785">
    <property type="entry name" value="Aldolase_TIM"/>
</dbReference>
<dbReference type="InterPro" id="IPR004393">
    <property type="entry name" value="NadC"/>
</dbReference>
<evidence type="ECO:0000256" key="2">
    <source>
        <dbReference type="ARBA" id="ARBA00004893"/>
    </source>
</evidence>
<comment type="pathway">
    <text evidence="2">Cofactor biosynthesis; NAD(+) biosynthesis; nicotinate D-ribonucleotide from quinolinate: step 1/1.</text>
</comment>
<keyword evidence="6" id="KW-0662">Pyridine nucleotide biosynthesis</keyword>
<dbReference type="GO" id="GO:0034213">
    <property type="term" value="P:quinolinate catabolic process"/>
    <property type="evidence" value="ECO:0007669"/>
    <property type="project" value="TreeGrafter"/>
</dbReference>
<comment type="function">
    <text evidence="1">Involved in the catabolism of quinolinic acid (QA).</text>
</comment>
<comment type="caution">
    <text evidence="14">The sequence shown here is derived from an EMBL/GenBank/DDBJ whole genome shotgun (WGS) entry which is preliminary data.</text>
</comment>
<dbReference type="EMBL" id="JAAGLU010000041">
    <property type="protein sequence ID" value="NEC91325.1"/>
    <property type="molecule type" value="Genomic_DNA"/>
</dbReference>
<evidence type="ECO:0000256" key="7">
    <source>
        <dbReference type="ARBA" id="ARBA00022676"/>
    </source>
</evidence>
<dbReference type="GO" id="GO:0004514">
    <property type="term" value="F:nicotinate-nucleotide diphosphorylase (carboxylating) activity"/>
    <property type="evidence" value="ECO:0007669"/>
    <property type="project" value="UniProtKB-EC"/>
</dbReference>
<dbReference type="GO" id="GO:0005737">
    <property type="term" value="C:cytoplasm"/>
    <property type="evidence" value="ECO:0007669"/>
    <property type="project" value="TreeGrafter"/>
</dbReference>
<dbReference type="GO" id="GO:0009435">
    <property type="term" value="P:NAD+ biosynthetic process"/>
    <property type="evidence" value="ECO:0007669"/>
    <property type="project" value="UniProtKB-UniPathway"/>
</dbReference>
<comment type="catalytic activity">
    <reaction evidence="10">
        <text>nicotinate beta-D-ribonucleotide + CO2 + diphosphate = quinolinate + 5-phospho-alpha-D-ribose 1-diphosphate + 2 H(+)</text>
        <dbReference type="Rhea" id="RHEA:12733"/>
        <dbReference type="ChEBI" id="CHEBI:15378"/>
        <dbReference type="ChEBI" id="CHEBI:16526"/>
        <dbReference type="ChEBI" id="CHEBI:29959"/>
        <dbReference type="ChEBI" id="CHEBI:33019"/>
        <dbReference type="ChEBI" id="CHEBI:57502"/>
        <dbReference type="ChEBI" id="CHEBI:58017"/>
        <dbReference type="EC" id="2.4.2.19"/>
    </reaction>
</comment>
<dbReference type="InterPro" id="IPR036068">
    <property type="entry name" value="Nicotinate_pribotase-like_C"/>
</dbReference>
<organism evidence="14">
    <name type="scientific">Streptomyces sp. SID12501</name>
    <dbReference type="NCBI Taxonomy" id="2706042"/>
    <lineage>
        <taxon>Bacteria</taxon>
        <taxon>Bacillati</taxon>
        <taxon>Actinomycetota</taxon>
        <taxon>Actinomycetes</taxon>
        <taxon>Kitasatosporales</taxon>
        <taxon>Streptomycetaceae</taxon>
        <taxon>Streptomyces</taxon>
    </lineage>
</organism>
<evidence type="ECO:0000256" key="4">
    <source>
        <dbReference type="ARBA" id="ARBA00011944"/>
    </source>
</evidence>
<dbReference type="Gene3D" id="3.90.1170.20">
    <property type="entry name" value="Quinolinate phosphoribosyl transferase, N-terminal domain"/>
    <property type="match status" value="1"/>
</dbReference>
<dbReference type="FunFam" id="3.20.20.70:FF:000030">
    <property type="entry name" value="Nicotinate-nucleotide pyrophosphorylase, carboxylating"/>
    <property type="match status" value="1"/>
</dbReference>
<evidence type="ECO:0000256" key="6">
    <source>
        <dbReference type="ARBA" id="ARBA00022642"/>
    </source>
</evidence>
<evidence type="ECO:0000256" key="11">
    <source>
        <dbReference type="PIRNR" id="PIRNR006250"/>
    </source>
</evidence>
<dbReference type="AlphaFoldDB" id="A0A6B3C3I8"/>
<feature type="domain" description="Quinolinate phosphoribosyl transferase N-terminal" evidence="13">
    <location>
        <begin position="71"/>
        <end position="157"/>
    </location>
</feature>
<dbReference type="FunFam" id="3.90.1170.20:FF:000005">
    <property type="entry name" value="Nicotinate-nucleotide pyrophosphorylase [carboxylating]"/>
    <property type="match status" value="1"/>
</dbReference>
<dbReference type="InterPro" id="IPR037128">
    <property type="entry name" value="Quinolinate_PRibosylTase_N_sf"/>
</dbReference>
<proteinExistence type="inferred from homology"/>
<sequence>MSTPDLPLAQSGGCGDGCACGADPDMADEVYMECGLDPALAALLADAGLDPLEVEDIANVAIQEDLDHGVDVTTVATISEEARATADFTAREGGVVAGLRIAEAVVSVVCTDEFEVERHVEDGDRVEAGQKLLSVTTRTRDLLTAERSALNLLCRLSGIATATRAWADVLEGTKARVRDTRKTTPGLRSLEKYAVRCGGGVNHRMSLSDAALVKDNHVVAAGGVAQAFKAVRDAFPDVPIEVEVDTLHQLREVVDAGADLILLDNFTPGECDEAVAVVDGRAVLEVSGRLILKNAKEYADTGVDYLAVGALTHSSPILDIGLDLRAAE</sequence>
<protein>
    <recommendedName>
        <fullName evidence="5">Nicotinate-nucleotide pyrophosphorylase [carboxylating]</fullName>
        <ecNumber evidence="4">2.4.2.19</ecNumber>
    </recommendedName>
    <alternativeName>
        <fullName evidence="9">Quinolinate phosphoribosyltransferase [decarboxylating]</fullName>
    </alternativeName>
</protein>
<dbReference type="PANTHER" id="PTHR32179">
    <property type="entry name" value="NICOTINATE-NUCLEOTIDE PYROPHOSPHORYLASE [CARBOXYLATING]"/>
    <property type="match status" value="1"/>
</dbReference>
<dbReference type="InterPro" id="IPR027277">
    <property type="entry name" value="NadC/ModD"/>
</dbReference>
<evidence type="ECO:0000256" key="1">
    <source>
        <dbReference type="ARBA" id="ARBA00003237"/>
    </source>
</evidence>
<dbReference type="PIRSF" id="PIRSF006250">
    <property type="entry name" value="NadC_ModD"/>
    <property type="match status" value="1"/>
</dbReference>
<evidence type="ECO:0000259" key="13">
    <source>
        <dbReference type="Pfam" id="PF02749"/>
    </source>
</evidence>
<dbReference type="Pfam" id="PF01729">
    <property type="entry name" value="QRPTase_C"/>
    <property type="match status" value="1"/>
</dbReference>
<gene>
    <name evidence="14" type="ORF">G3I71_37240</name>
</gene>
<dbReference type="SUPFAM" id="SSF51690">
    <property type="entry name" value="Nicotinate/Quinolinate PRTase C-terminal domain-like"/>
    <property type="match status" value="1"/>
</dbReference>
<dbReference type="NCBIfam" id="TIGR00078">
    <property type="entry name" value="nadC"/>
    <property type="match status" value="1"/>
</dbReference>
<dbReference type="CDD" id="cd01572">
    <property type="entry name" value="QPRTase"/>
    <property type="match status" value="1"/>
</dbReference>
<reference evidence="14" key="1">
    <citation type="submission" date="2020-01" db="EMBL/GenBank/DDBJ databases">
        <title>Insect and environment-associated Actinomycetes.</title>
        <authorList>
            <person name="Currrie C."/>
            <person name="Chevrette M."/>
            <person name="Carlson C."/>
            <person name="Stubbendieck R."/>
            <person name="Wendt-Pienkowski E."/>
        </authorList>
    </citation>
    <scope>NUCLEOTIDE SEQUENCE</scope>
    <source>
        <strain evidence="14">SID12501</strain>
    </source>
</reference>
<evidence type="ECO:0000256" key="3">
    <source>
        <dbReference type="ARBA" id="ARBA00009400"/>
    </source>
</evidence>
<evidence type="ECO:0000259" key="12">
    <source>
        <dbReference type="Pfam" id="PF01729"/>
    </source>
</evidence>
<comment type="similarity">
    <text evidence="3 11">Belongs to the NadC/ModD family.</text>
</comment>
<accession>A0A6B3C3I8</accession>
<keyword evidence="8 11" id="KW-0808">Transferase</keyword>
<dbReference type="InterPro" id="IPR002638">
    <property type="entry name" value="Quinolinate_PRibosylTrfase_C"/>
</dbReference>
<name>A0A6B3C3I8_9ACTN</name>
<dbReference type="RefSeq" id="WP_164321951.1">
    <property type="nucleotide sequence ID" value="NZ_JAAGLU010000041.1"/>
</dbReference>
<keyword evidence="7 11" id="KW-0328">Glycosyltransferase</keyword>
<dbReference type="Gene3D" id="3.20.20.70">
    <property type="entry name" value="Aldolase class I"/>
    <property type="match status" value="1"/>
</dbReference>
<feature type="domain" description="Quinolinate phosphoribosyl transferase C-terminal" evidence="12">
    <location>
        <begin position="159"/>
        <end position="323"/>
    </location>
</feature>